<reference evidence="1" key="1">
    <citation type="submission" date="2016-03" db="EMBL/GenBank/DDBJ databases">
        <title>Complete sequence of the second linear plasmid SAP2 of Streptomyces avermitilis.</title>
        <authorList>
            <person name="Ikeda H."/>
        </authorList>
    </citation>
    <scope>NUCLEOTIDE SEQUENCE</scope>
    <source>
        <strain evidence="1">MA-4680</strain>
        <plasmid evidence="1">SAP2</plasmid>
    </source>
</reference>
<keyword evidence="1" id="KW-0614">Plasmid</keyword>
<organism evidence="1">
    <name type="scientific">Streptomyces avermitilis (strain ATCC 31267 / DSM 46492 / JCM 5070 / NBRC 14893 / NCIMB 12804 / NRRL 8165 / MA-4680)</name>
    <dbReference type="NCBI Taxonomy" id="227882"/>
    <lineage>
        <taxon>Bacteria</taxon>
        <taxon>Bacillati</taxon>
        <taxon>Actinomycetota</taxon>
        <taxon>Actinomycetes</taxon>
        <taxon>Kitasatosporales</taxon>
        <taxon>Streptomycetaceae</taxon>
        <taxon>Streptomyces</taxon>
    </lineage>
</organism>
<evidence type="ECO:0008006" key="2">
    <source>
        <dbReference type="Google" id="ProtNLM"/>
    </source>
</evidence>
<geneLocation type="plasmid" evidence="1">
    <name>SAP2</name>
</geneLocation>
<accession>A0A143SZN1</accession>
<dbReference type="AlphaFoldDB" id="A0A143SZN1"/>
<gene>
    <name evidence="1" type="ORF">SAVERM_2p065</name>
</gene>
<dbReference type="EMBL" id="AP017380">
    <property type="protein sequence ID" value="BAU77509.1"/>
    <property type="molecule type" value="Genomic_DNA"/>
</dbReference>
<proteinExistence type="predicted"/>
<sequence>MDLTSHDLIAYEENTDPEHQLVIIGHEAWHMFEGHSGTGHVTTAARAGRGETAQALAEFVALIAEAADTDLPSDAPMDVALHFAARTDARHVHEELDAERFGCRFATDLLAALEDTRLPDDPQQIAGRIKASMAHRFRQM</sequence>
<dbReference type="RefSeq" id="WP_137951585.1">
    <property type="nucleotide sequence ID" value="NZ_BAVY01000051.1"/>
</dbReference>
<protein>
    <recommendedName>
        <fullName evidence="2">Toxin-antitoxin system, toxin component</fullName>
    </recommendedName>
</protein>
<evidence type="ECO:0000313" key="1">
    <source>
        <dbReference type="EMBL" id="BAU77509.1"/>
    </source>
</evidence>
<name>A0A143SZN1_STRAW</name>
<dbReference type="OrthoDB" id="4310552at2"/>